<evidence type="ECO:0000256" key="5">
    <source>
        <dbReference type="ARBA" id="ARBA00023104"/>
    </source>
</evidence>
<evidence type="ECO:0000256" key="6">
    <source>
        <dbReference type="ARBA" id="ARBA00023296"/>
    </source>
</evidence>
<evidence type="ECO:0000256" key="2">
    <source>
        <dbReference type="ARBA" id="ARBA00022581"/>
    </source>
</evidence>
<keyword evidence="8" id="KW-0548">Nucleotidyltransferase</keyword>
<name>A0A8F5MKK2_9VIRU</name>
<dbReference type="Pfam" id="PF03863">
    <property type="entry name" value="Phage_mat-A"/>
    <property type="match status" value="2"/>
</dbReference>
<evidence type="ECO:0000313" key="8">
    <source>
        <dbReference type="EMBL" id="QXN75350.1"/>
    </source>
</evidence>
<comment type="subcellular location">
    <subcellularLocation>
        <location evidence="1">Virion</location>
    </subcellularLocation>
</comment>
<organism evidence="8">
    <name type="scientific">Grapevine-associated levi-like virus 11</name>
    <dbReference type="NCBI Taxonomy" id="2814356"/>
    <lineage>
        <taxon>Viruses</taxon>
        <taxon>Riboviria</taxon>
        <taxon>Orthornavirae</taxon>
        <taxon>Lenarviricota</taxon>
        <taxon>Leviviricetes</taxon>
        <taxon>Norzivirales</taxon>
        <taxon>Fiersviridae</taxon>
    </lineage>
</organism>
<evidence type="ECO:0000256" key="4">
    <source>
        <dbReference type="ARBA" id="ARBA00022844"/>
    </source>
</evidence>
<keyword evidence="8" id="KW-0696">RNA-directed RNA polymerase</keyword>
<accession>A0A8F5MKK2</accession>
<dbReference type="GO" id="GO:0039666">
    <property type="term" value="P:virion attachment to host cell pilus"/>
    <property type="evidence" value="ECO:0007669"/>
    <property type="project" value="UniProtKB-KW"/>
</dbReference>
<reference evidence="8" key="1">
    <citation type="submission" date="2021-02" db="EMBL/GenBank/DDBJ databases">
        <title>The hidden world within plants: metatranscriptomics unveil the complexity of wood microbiomes in grapevine.</title>
        <authorList>
            <person name="Nerva L."/>
            <person name="Garcia J.F."/>
            <person name="Favaretto F."/>
            <person name="Giudice G."/>
            <person name="Moffa L."/>
            <person name="Dario C."/>
            <person name="Riccardo V."/>
            <person name="Gambino G."/>
            <person name="Chitarra W."/>
        </authorList>
    </citation>
    <scope>NUCLEOTIDE SEQUENCE</scope>
</reference>
<proteinExistence type="inferred from homology"/>
<comment type="similarity">
    <text evidence="7">Belongs to the Leviviricetes maturation protein family.</text>
</comment>
<keyword evidence="5" id="KW-1175">Viral attachment to host cell pilus</keyword>
<keyword evidence="2" id="KW-0945">Host-virus interaction</keyword>
<keyword evidence="6" id="KW-1160">Virus entry into host cell</keyword>
<keyword evidence="3" id="KW-1161">Viral attachment to host cell</keyword>
<dbReference type="GO" id="GO:0044423">
    <property type="term" value="C:virion component"/>
    <property type="evidence" value="ECO:0007669"/>
    <property type="project" value="UniProtKB-KW"/>
</dbReference>
<dbReference type="GO" id="GO:0003968">
    <property type="term" value="F:RNA-directed RNA polymerase activity"/>
    <property type="evidence" value="ECO:0007669"/>
    <property type="project" value="UniProtKB-KW"/>
</dbReference>
<protein>
    <submittedName>
        <fullName evidence="8">RNA-dependent RNA polymerase</fullName>
    </submittedName>
</protein>
<evidence type="ECO:0000256" key="3">
    <source>
        <dbReference type="ARBA" id="ARBA00022804"/>
    </source>
</evidence>
<keyword evidence="8" id="KW-0808">Transferase</keyword>
<evidence type="ECO:0000256" key="7">
    <source>
        <dbReference type="ARBA" id="ARBA00035110"/>
    </source>
</evidence>
<dbReference type="EMBL" id="MW648447">
    <property type="protein sequence ID" value="QXN75350.1"/>
    <property type="molecule type" value="Genomic_RNA"/>
</dbReference>
<sequence>MKEALLATIYYHEVKRNEQREYNGDNVLSGLYVNDINTMTGAHNRSDLVRGSYTYEGIRDATDYDRIDWSLESDSPFQSDTRNTLPGYAGGVVKTQYLSTFGFQFTRTLVNEDFLLTENARSEARTKCLQDSKGRSDRMQLGANLGELSKTLDMFTDNATLIANALTAARHGRWGNIPRLLRMERKNVLTGKYPANKWLEYQYGWKPLYNDLYTGYNKLTKQSNLPMLVYFRGASRPVEIDREIFNDGNLIGMQKGTFGARCVCVGKVVSETAFGLAQNGLLNPLSVAWELVPFSFALDWFVPVGAALDGLTSTAGLQFVMGFEDWRTKFANTWSYGHNQANVVNYGDMVERYSRFTRYRRTHFPFPELYVDRNPLRGPRAANALALFRGLFR</sequence>
<keyword evidence="4" id="KW-0946">Virion</keyword>
<dbReference type="InterPro" id="IPR005563">
    <property type="entry name" value="A_protein"/>
</dbReference>
<evidence type="ECO:0000256" key="1">
    <source>
        <dbReference type="ARBA" id="ARBA00004328"/>
    </source>
</evidence>